<feature type="compositionally biased region" description="Low complexity" evidence="1">
    <location>
        <begin position="22"/>
        <end position="34"/>
    </location>
</feature>
<proteinExistence type="predicted"/>
<gene>
    <name evidence="3" type="ORF">SAMN05216267_103515</name>
</gene>
<dbReference type="Pfam" id="PF09347">
    <property type="entry name" value="DUF1989"/>
    <property type="match status" value="1"/>
</dbReference>
<dbReference type="Proteomes" id="UP000181951">
    <property type="component" value="Unassembled WGS sequence"/>
</dbReference>
<organism evidence="3 4">
    <name type="scientific">Actinacidiphila rubida</name>
    <dbReference type="NCBI Taxonomy" id="310780"/>
    <lineage>
        <taxon>Bacteria</taxon>
        <taxon>Bacillati</taxon>
        <taxon>Actinomycetota</taxon>
        <taxon>Actinomycetes</taxon>
        <taxon>Kitasatosporales</taxon>
        <taxon>Streptomycetaceae</taxon>
        <taxon>Actinacidiphila</taxon>
    </lineage>
</organism>
<dbReference type="STRING" id="310780.SAMN05216267_103515"/>
<dbReference type="AlphaFoldDB" id="A0A1H8RIH2"/>
<feature type="domain" description="DUF1989" evidence="2">
    <location>
        <begin position="79"/>
        <end position="245"/>
    </location>
</feature>
<reference evidence="3 4" key="1">
    <citation type="submission" date="2016-10" db="EMBL/GenBank/DDBJ databases">
        <authorList>
            <person name="de Groot N.N."/>
        </authorList>
    </citation>
    <scope>NUCLEOTIDE SEQUENCE [LARGE SCALE GENOMIC DNA]</scope>
    <source>
        <strain evidence="3 4">CGMCC 4.2026</strain>
    </source>
</reference>
<evidence type="ECO:0000256" key="1">
    <source>
        <dbReference type="SAM" id="MobiDB-lite"/>
    </source>
</evidence>
<evidence type="ECO:0000259" key="2">
    <source>
        <dbReference type="Pfam" id="PF09347"/>
    </source>
</evidence>
<dbReference type="NCBIfam" id="TIGR03425">
    <property type="entry name" value="urea_degr_2"/>
    <property type="match status" value="1"/>
</dbReference>
<dbReference type="InterPro" id="IPR017792">
    <property type="entry name" value="UAAP1"/>
</dbReference>
<dbReference type="EMBL" id="FODD01000035">
    <property type="protein sequence ID" value="SEO66349.1"/>
    <property type="molecule type" value="Genomic_DNA"/>
</dbReference>
<feature type="compositionally biased region" description="Low complexity" evidence="1">
    <location>
        <begin position="1"/>
        <end position="10"/>
    </location>
</feature>
<evidence type="ECO:0000313" key="3">
    <source>
        <dbReference type="EMBL" id="SEO66349.1"/>
    </source>
</evidence>
<evidence type="ECO:0000313" key="4">
    <source>
        <dbReference type="Proteomes" id="UP000181951"/>
    </source>
</evidence>
<dbReference type="PANTHER" id="PTHR31527:SF0">
    <property type="entry name" value="RE64534P"/>
    <property type="match status" value="1"/>
</dbReference>
<dbReference type="InterPro" id="IPR018959">
    <property type="entry name" value="DUF1989"/>
</dbReference>
<name>A0A1H8RIH2_9ACTN</name>
<dbReference type="PANTHER" id="PTHR31527">
    <property type="entry name" value="RE64534P"/>
    <property type="match status" value="1"/>
</dbReference>
<feature type="region of interest" description="Disordered" evidence="1">
    <location>
        <begin position="1"/>
        <end position="63"/>
    </location>
</feature>
<feature type="compositionally biased region" description="Gly residues" evidence="1">
    <location>
        <begin position="11"/>
        <end position="21"/>
    </location>
</feature>
<sequence>MATGTASGSTTGSGAGPGAGSATGSATGTGPRSGAKARAKAAVDTGTAHGARDHARAQQGARADAMPVVPAPDGLVWAETVAGGGYTHRVLARGTKLRLTDPTGDACAHVLLFAAGRPWERLNAADTVKVQWNAYLGAGRLLLSDQGRVLASVTADTGGRHDALCGTSTAVRNTARYGDGSAHGPSPAGRELFVLAAAKNGLEPRDLPPSVSFFQGVRVEPDGTLEFIGSAGRGSAVTLRAEQPLTVLLANVPHPLDPRPGYVCGPLEVSAAPGAPTAPGDPLWDATPEGRRAFLNTAEFLACGGIA</sequence>
<protein>
    <recommendedName>
        <fullName evidence="2">DUF1989 domain-containing protein</fullName>
    </recommendedName>
</protein>
<keyword evidence="4" id="KW-1185">Reference proteome</keyword>
<accession>A0A1H8RIH2</accession>